<dbReference type="CDD" id="cd03293">
    <property type="entry name" value="ABC_NrtD_SsuB_transporters"/>
    <property type="match status" value="1"/>
</dbReference>
<dbReference type="InterPro" id="IPR050166">
    <property type="entry name" value="ABC_transporter_ATP-bind"/>
</dbReference>
<evidence type="ECO:0000259" key="4">
    <source>
        <dbReference type="PROSITE" id="PS50893"/>
    </source>
</evidence>
<protein>
    <submittedName>
        <fullName evidence="5">Spermidine/putrescine ABC transporter ATP-binding protein</fullName>
    </submittedName>
</protein>
<keyword evidence="3 5" id="KW-0067">ATP-binding</keyword>
<proteinExistence type="predicted"/>
<dbReference type="GO" id="GO:0005524">
    <property type="term" value="F:ATP binding"/>
    <property type="evidence" value="ECO:0007669"/>
    <property type="project" value="UniProtKB-KW"/>
</dbReference>
<dbReference type="PANTHER" id="PTHR42788:SF21">
    <property type="entry name" value="ABC TRANSPORTER ATP-BINDING PROTEIN"/>
    <property type="match status" value="1"/>
</dbReference>
<reference evidence="5 6" key="1">
    <citation type="submission" date="2016-08" db="EMBL/GenBank/DDBJ databases">
        <title>Novel Firmicute Genomes.</title>
        <authorList>
            <person name="Poppleton D.I."/>
            <person name="Gribaldo S."/>
        </authorList>
    </citation>
    <scope>NUCLEOTIDE SEQUENCE [LARGE SCALE GENOMIC DNA]</scope>
    <source>
        <strain evidence="5 6">RAOx-1</strain>
    </source>
</reference>
<dbReference type="SUPFAM" id="SSF52540">
    <property type="entry name" value="P-loop containing nucleoside triphosphate hydrolases"/>
    <property type="match status" value="1"/>
</dbReference>
<evidence type="ECO:0000313" key="5">
    <source>
        <dbReference type="EMBL" id="RKD23866.1"/>
    </source>
</evidence>
<accession>A0A419SIT2</accession>
<dbReference type="InterPro" id="IPR017871">
    <property type="entry name" value="ABC_transporter-like_CS"/>
</dbReference>
<dbReference type="AlphaFoldDB" id="A0A419SIT2"/>
<organism evidence="5 6">
    <name type="scientific">Ammoniphilus oxalaticus</name>
    <dbReference type="NCBI Taxonomy" id="66863"/>
    <lineage>
        <taxon>Bacteria</taxon>
        <taxon>Bacillati</taxon>
        <taxon>Bacillota</taxon>
        <taxon>Bacilli</taxon>
        <taxon>Bacillales</taxon>
        <taxon>Paenibacillaceae</taxon>
        <taxon>Aneurinibacillus group</taxon>
        <taxon>Ammoniphilus</taxon>
    </lineage>
</organism>
<dbReference type="OrthoDB" id="18967at2"/>
<gene>
    <name evidence="5" type="ORF">BEP19_05400</name>
</gene>
<dbReference type="PANTHER" id="PTHR42788">
    <property type="entry name" value="TAURINE IMPORT ATP-BINDING PROTEIN-RELATED"/>
    <property type="match status" value="1"/>
</dbReference>
<feature type="domain" description="ABC transporter" evidence="4">
    <location>
        <begin position="7"/>
        <end position="238"/>
    </location>
</feature>
<keyword evidence="1" id="KW-0813">Transport</keyword>
<dbReference type="Proteomes" id="UP000284219">
    <property type="component" value="Unassembled WGS sequence"/>
</dbReference>
<dbReference type="InterPro" id="IPR027417">
    <property type="entry name" value="P-loop_NTPase"/>
</dbReference>
<dbReference type="PROSITE" id="PS50893">
    <property type="entry name" value="ABC_TRANSPORTER_2"/>
    <property type="match status" value="1"/>
</dbReference>
<evidence type="ECO:0000256" key="2">
    <source>
        <dbReference type="ARBA" id="ARBA00022741"/>
    </source>
</evidence>
<evidence type="ECO:0000256" key="1">
    <source>
        <dbReference type="ARBA" id="ARBA00022448"/>
    </source>
</evidence>
<dbReference type="Pfam" id="PF00005">
    <property type="entry name" value="ABC_tran"/>
    <property type="match status" value="1"/>
</dbReference>
<evidence type="ECO:0000256" key="3">
    <source>
        <dbReference type="ARBA" id="ARBA00022840"/>
    </source>
</evidence>
<dbReference type="GO" id="GO:0016887">
    <property type="term" value="F:ATP hydrolysis activity"/>
    <property type="evidence" value="ECO:0007669"/>
    <property type="project" value="InterPro"/>
</dbReference>
<sequence>MWANHLIAFDRVSKTFMTKNGENQAVDDISLTVDEGEFVSILGPSGCGKSTLLSMLSGLFQPTKGKVFVNNESVTKPRKDIGYMLQQDYLLSWRTIRQNILLGLEIQNALTSETERHALRLLAEMGLLSYKDHYPHQLSGGMRQRVALVRTLATNPQILLLDEPFSALDFQTKLRLEDLVADTLKRKKKTAILVTHDISEAVAMSDRIFVLKSSPGKIATTIEIPDSLREPLPFASRDVPDFQHYFQLVWKELNTK</sequence>
<keyword evidence="6" id="KW-1185">Reference proteome</keyword>
<keyword evidence="2" id="KW-0547">Nucleotide-binding</keyword>
<dbReference type="EMBL" id="MCHY01000008">
    <property type="protein sequence ID" value="RKD23866.1"/>
    <property type="molecule type" value="Genomic_DNA"/>
</dbReference>
<dbReference type="SMART" id="SM00382">
    <property type="entry name" value="AAA"/>
    <property type="match status" value="1"/>
</dbReference>
<name>A0A419SIT2_9BACL</name>
<dbReference type="InterPro" id="IPR003439">
    <property type="entry name" value="ABC_transporter-like_ATP-bd"/>
</dbReference>
<comment type="caution">
    <text evidence="5">The sequence shown here is derived from an EMBL/GenBank/DDBJ whole genome shotgun (WGS) entry which is preliminary data.</text>
</comment>
<dbReference type="InterPro" id="IPR003593">
    <property type="entry name" value="AAA+_ATPase"/>
</dbReference>
<dbReference type="RefSeq" id="WP_120189094.1">
    <property type="nucleotide sequence ID" value="NZ_MCHY01000008.1"/>
</dbReference>
<dbReference type="Gene3D" id="3.40.50.300">
    <property type="entry name" value="P-loop containing nucleotide triphosphate hydrolases"/>
    <property type="match status" value="1"/>
</dbReference>
<evidence type="ECO:0000313" key="6">
    <source>
        <dbReference type="Proteomes" id="UP000284219"/>
    </source>
</evidence>
<dbReference type="PROSITE" id="PS00211">
    <property type="entry name" value="ABC_TRANSPORTER_1"/>
    <property type="match status" value="1"/>
</dbReference>